<protein>
    <submittedName>
        <fullName evidence="1">Uncharacterized protein</fullName>
    </submittedName>
</protein>
<proteinExistence type="predicted"/>
<evidence type="ECO:0000313" key="1">
    <source>
        <dbReference type="EMBL" id="GAA0947129.1"/>
    </source>
</evidence>
<gene>
    <name evidence="1" type="ORF">GCM10009560_63380</name>
</gene>
<evidence type="ECO:0000313" key="2">
    <source>
        <dbReference type="Proteomes" id="UP001501578"/>
    </source>
</evidence>
<name>A0ABP4BC29_9ACTN</name>
<comment type="caution">
    <text evidence="1">The sequence shown here is derived from an EMBL/GenBank/DDBJ whole genome shotgun (WGS) entry which is preliminary data.</text>
</comment>
<dbReference type="EMBL" id="BAAAHQ010000040">
    <property type="protein sequence ID" value="GAA0947129.1"/>
    <property type="molecule type" value="Genomic_DNA"/>
</dbReference>
<keyword evidence="2" id="KW-1185">Reference proteome</keyword>
<accession>A0ABP4BC29</accession>
<organism evidence="1 2">
    <name type="scientific">Nonomuraea longicatena</name>
    <dbReference type="NCBI Taxonomy" id="83682"/>
    <lineage>
        <taxon>Bacteria</taxon>
        <taxon>Bacillati</taxon>
        <taxon>Actinomycetota</taxon>
        <taxon>Actinomycetes</taxon>
        <taxon>Streptosporangiales</taxon>
        <taxon>Streptosporangiaceae</taxon>
        <taxon>Nonomuraea</taxon>
    </lineage>
</organism>
<dbReference type="RefSeq" id="WP_343953828.1">
    <property type="nucleotide sequence ID" value="NZ_BAAAHQ010000040.1"/>
</dbReference>
<sequence>MTVDWDLSQRRRFGELTARSWFDADLRLRYEREPASVLTEYGIPFHEGLGFPSLPPQPSTELVIESFDGKSIPPPPPPCMINFCFCFVETETHASHAETRPTHKETETRP</sequence>
<reference evidence="2" key="1">
    <citation type="journal article" date="2019" name="Int. J. Syst. Evol. Microbiol.">
        <title>The Global Catalogue of Microorganisms (GCM) 10K type strain sequencing project: providing services to taxonomists for standard genome sequencing and annotation.</title>
        <authorList>
            <consortium name="The Broad Institute Genomics Platform"/>
            <consortium name="The Broad Institute Genome Sequencing Center for Infectious Disease"/>
            <person name="Wu L."/>
            <person name="Ma J."/>
        </authorList>
    </citation>
    <scope>NUCLEOTIDE SEQUENCE [LARGE SCALE GENOMIC DNA]</scope>
    <source>
        <strain evidence="2">JCM 11136</strain>
    </source>
</reference>
<dbReference type="Proteomes" id="UP001501578">
    <property type="component" value="Unassembled WGS sequence"/>
</dbReference>